<sequence>MTLPRLSCILPAYNEAPRLGRVLDVTLAAPQIDEVIVIDDGSTDETAAIATARTRDCPRLRVIRQPRNGGKTRAVAEGLRTARGTFVMFLDSDLTGLTPAHLSQLSQPVLSGAAGASLSLRGNAPALWQHLGLDYISGERVMPRALMMRELAALDRLPRFGLEVFMNRLWLEADLAIAVVPWPDVASPMKFEKYGPLAGVKADVGMIRDIFTTIGAWTALQQIRGLRRHRIGPVTA</sequence>
<proteinExistence type="inferred from homology"/>
<dbReference type="Gene3D" id="3.90.550.10">
    <property type="entry name" value="Spore Coat Polysaccharide Biosynthesis Protein SpsA, Chain A"/>
    <property type="match status" value="1"/>
</dbReference>
<comment type="similarity">
    <text evidence="2">Belongs to the glycosyltransferase 2 family.</text>
</comment>
<feature type="domain" description="Glycosyltransferase 2-like" evidence="6">
    <location>
        <begin position="7"/>
        <end position="105"/>
    </location>
</feature>
<name>A0ABT7F1F5_9RHOB</name>
<dbReference type="InterPro" id="IPR029044">
    <property type="entry name" value="Nucleotide-diphossugar_trans"/>
</dbReference>
<evidence type="ECO:0000259" key="6">
    <source>
        <dbReference type="Pfam" id="PF00535"/>
    </source>
</evidence>
<evidence type="ECO:0000256" key="1">
    <source>
        <dbReference type="ARBA" id="ARBA00001946"/>
    </source>
</evidence>
<evidence type="ECO:0000256" key="4">
    <source>
        <dbReference type="ARBA" id="ARBA00022679"/>
    </source>
</evidence>
<dbReference type="InterPro" id="IPR001173">
    <property type="entry name" value="Glyco_trans_2-like"/>
</dbReference>
<dbReference type="CDD" id="cd04179">
    <property type="entry name" value="DPM_DPG-synthase_like"/>
    <property type="match status" value="1"/>
</dbReference>
<evidence type="ECO:0000256" key="3">
    <source>
        <dbReference type="ARBA" id="ARBA00022676"/>
    </source>
</evidence>
<keyword evidence="4" id="KW-0808">Transferase</keyword>
<protein>
    <submittedName>
        <fullName evidence="7">Glycosyltransferase family 2 protein</fullName>
    </submittedName>
</protein>
<evidence type="ECO:0000256" key="5">
    <source>
        <dbReference type="ARBA" id="ARBA00022842"/>
    </source>
</evidence>
<comment type="cofactor">
    <cofactor evidence="1">
        <name>Mg(2+)</name>
        <dbReference type="ChEBI" id="CHEBI:18420"/>
    </cofactor>
</comment>
<keyword evidence="8" id="KW-1185">Reference proteome</keyword>
<dbReference type="InterPro" id="IPR050256">
    <property type="entry name" value="Glycosyltransferase_2"/>
</dbReference>
<organism evidence="7 8">
    <name type="scientific">Pseudodonghicola flavimaris</name>
    <dbReference type="NCBI Taxonomy" id="3050036"/>
    <lineage>
        <taxon>Bacteria</taxon>
        <taxon>Pseudomonadati</taxon>
        <taxon>Pseudomonadota</taxon>
        <taxon>Alphaproteobacteria</taxon>
        <taxon>Rhodobacterales</taxon>
        <taxon>Paracoccaceae</taxon>
        <taxon>Pseudodonghicola</taxon>
    </lineage>
</organism>
<reference evidence="7 8" key="1">
    <citation type="submission" date="2023-05" db="EMBL/GenBank/DDBJ databases">
        <title>Pseudodonghicola sp. nov.</title>
        <authorList>
            <person name="Huang J."/>
        </authorList>
    </citation>
    <scope>NUCLEOTIDE SEQUENCE [LARGE SCALE GENOMIC DNA]</scope>
    <source>
        <strain evidence="7 8">IC7</strain>
    </source>
</reference>
<gene>
    <name evidence="7" type="ORF">QO033_12115</name>
</gene>
<evidence type="ECO:0000256" key="2">
    <source>
        <dbReference type="ARBA" id="ARBA00006739"/>
    </source>
</evidence>
<evidence type="ECO:0000313" key="8">
    <source>
        <dbReference type="Proteomes" id="UP001243757"/>
    </source>
</evidence>
<dbReference type="Pfam" id="PF00535">
    <property type="entry name" value="Glycos_transf_2"/>
    <property type="match status" value="1"/>
</dbReference>
<keyword evidence="5" id="KW-0460">Magnesium</keyword>
<dbReference type="PANTHER" id="PTHR48090:SF10">
    <property type="entry name" value="GLUCOSYL-3-PHOSPHOGLYCERATE SYNTHASE"/>
    <property type="match status" value="1"/>
</dbReference>
<dbReference type="Proteomes" id="UP001243757">
    <property type="component" value="Unassembled WGS sequence"/>
</dbReference>
<accession>A0ABT7F1F5</accession>
<dbReference type="RefSeq" id="WP_284481236.1">
    <property type="nucleotide sequence ID" value="NZ_JASNJD010000007.1"/>
</dbReference>
<dbReference type="PANTHER" id="PTHR48090">
    <property type="entry name" value="UNDECAPRENYL-PHOSPHATE 4-DEOXY-4-FORMAMIDO-L-ARABINOSE TRANSFERASE-RELATED"/>
    <property type="match status" value="1"/>
</dbReference>
<dbReference type="EMBL" id="JASNJD010000007">
    <property type="protein sequence ID" value="MDK3018424.1"/>
    <property type="molecule type" value="Genomic_DNA"/>
</dbReference>
<comment type="caution">
    <text evidence="7">The sequence shown here is derived from an EMBL/GenBank/DDBJ whole genome shotgun (WGS) entry which is preliminary data.</text>
</comment>
<keyword evidence="3" id="KW-0328">Glycosyltransferase</keyword>
<dbReference type="SUPFAM" id="SSF53448">
    <property type="entry name" value="Nucleotide-diphospho-sugar transferases"/>
    <property type="match status" value="1"/>
</dbReference>
<evidence type="ECO:0000313" key="7">
    <source>
        <dbReference type="EMBL" id="MDK3018424.1"/>
    </source>
</evidence>